<dbReference type="InterPro" id="IPR029069">
    <property type="entry name" value="HotDog_dom_sf"/>
</dbReference>
<dbReference type="EMBL" id="MAMP01000012">
    <property type="protein sequence ID" value="OES45708.1"/>
    <property type="molecule type" value="Genomic_DNA"/>
</dbReference>
<comment type="caution">
    <text evidence="2">The sequence shown here is derived from an EMBL/GenBank/DDBJ whole genome shotgun (WGS) entry which is preliminary data.</text>
</comment>
<evidence type="ECO:0000313" key="3">
    <source>
        <dbReference type="Proteomes" id="UP000095658"/>
    </source>
</evidence>
<keyword evidence="3" id="KW-1185">Reference proteome</keyword>
<dbReference type="Pfam" id="PF13452">
    <property type="entry name" value="FAS1_DH_region"/>
    <property type="match status" value="1"/>
</dbReference>
<dbReference type="STRING" id="1714016.BA724_02565"/>
<evidence type="ECO:0000313" key="2">
    <source>
        <dbReference type="EMBL" id="OES45708.1"/>
    </source>
</evidence>
<organism evidence="2 3">
    <name type="scientific">Domibacillus iocasae</name>
    <dbReference type="NCBI Taxonomy" id="1714016"/>
    <lineage>
        <taxon>Bacteria</taxon>
        <taxon>Bacillati</taxon>
        <taxon>Bacillota</taxon>
        <taxon>Bacilli</taxon>
        <taxon>Bacillales</taxon>
        <taxon>Bacillaceae</taxon>
        <taxon>Domibacillus</taxon>
    </lineage>
</organism>
<evidence type="ECO:0000259" key="1">
    <source>
        <dbReference type="Pfam" id="PF13452"/>
    </source>
</evidence>
<name>A0A1E7DSP6_9BACI</name>
<feature type="domain" description="FAS1-like dehydratase" evidence="1">
    <location>
        <begin position="47"/>
        <end position="128"/>
    </location>
</feature>
<gene>
    <name evidence="2" type="ORF">BA724_02565</name>
</gene>
<reference evidence="2 3" key="1">
    <citation type="submission" date="2016-06" db="EMBL/GenBank/DDBJ databases">
        <title>Domibacillus iocasae genome sequencing.</title>
        <authorList>
            <person name="Verma A."/>
            <person name="Pal Y."/>
            <person name="Ojha A.K."/>
            <person name="Krishnamurthi S."/>
        </authorList>
    </citation>
    <scope>NUCLEOTIDE SEQUENCE [LARGE SCALE GENOMIC DNA]</scope>
    <source>
        <strain evidence="2 3">DSM 29979</strain>
    </source>
</reference>
<dbReference type="AlphaFoldDB" id="A0A1E7DSP6"/>
<dbReference type="Gene3D" id="3.10.129.10">
    <property type="entry name" value="Hotdog Thioesterase"/>
    <property type="match status" value="1"/>
</dbReference>
<accession>A0A1E7DSP6</accession>
<dbReference type="SUPFAM" id="SSF54637">
    <property type="entry name" value="Thioesterase/thiol ester dehydrase-isomerase"/>
    <property type="match status" value="1"/>
</dbReference>
<proteinExistence type="predicted"/>
<dbReference type="Proteomes" id="UP000095658">
    <property type="component" value="Unassembled WGS sequence"/>
</dbReference>
<dbReference type="InterPro" id="IPR039569">
    <property type="entry name" value="FAS1-like_DH_region"/>
</dbReference>
<sequence length="143" mass="16683">MYDKIIKRKGETMKEKVELYRYVYKIEEKEVNTFKQAVFASDSIREIPPTFATVMDFQGGMSFYKLTELLHYDPACVLHGSQSYEYIKPVYPGDQIEAIIYITGKTTKKNMTFAKLETTYIKENETTIISRSVLIEQKGDRHV</sequence>
<protein>
    <recommendedName>
        <fullName evidence="1">FAS1-like dehydratase domain-containing protein</fullName>
    </recommendedName>
</protein>